<feature type="transmembrane region" description="Helical" evidence="2">
    <location>
        <begin position="163"/>
        <end position="183"/>
    </location>
</feature>
<accession>A0AAF3FQZ2</accession>
<keyword evidence="2" id="KW-0812">Transmembrane</keyword>
<evidence type="ECO:0000256" key="1">
    <source>
        <dbReference type="SAM" id="MobiDB-lite"/>
    </source>
</evidence>
<dbReference type="AlphaFoldDB" id="A0AAF3FQZ2"/>
<reference evidence="4" key="1">
    <citation type="submission" date="2024-02" db="UniProtKB">
        <authorList>
            <consortium name="WormBaseParasite"/>
        </authorList>
    </citation>
    <scope>IDENTIFICATION</scope>
</reference>
<organism evidence="3 4">
    <name type="scientific">Mesorhabditis belari</name>
    <dbReference type="NCBI Taxonomy" id="2138241"/>
    <lineage>
        <taxon>Eukaryota</taxon>
        <taxon>Metazoa</taxon>
        <taxon>Ecdysozoa</taxon>
        <taxon>Nematoda</taxon>
        <taxon>Chromadorea</taxon>
        <taxon>Rhabditida</taxon>
        <taxon>Rhabditina</taxon>
        <taxon>Rhabditomorpha</taxon>
        <taxon>Rhabditoidea</taxon>
        <taxon>Rhabditidae</taxon>
        <taxon>Mesorhabditinae</taxon>
        <taxon>Mesorhabditis</taxon>
    </lineage>
</organism>
<keyword evidence="2" id="KW-0472">Membrane</keyword>
<proteinExistence type="predicted"/>
<keyword evidence="2" id="KW-1133">Transmembrane helix</keyword>
<feature type="region of interest" description="Disordered" evidence="1">
    <location>
        <begin position="1"/>
        <end position="61"/>
    </location>
</feature>
<sequence>MPESVVPTAPPAYEDLPILPSAPPCSSPSISTGPPPDFSTNDDENVLNSTSAAPHLPSFPRFHSFRAENDRETQPPPYQFVELSVTQLDETEDARRIESEINMGVDGLMRRSEERDRLDDARRMRINQRCTGVVSRTAHTSTAHCHQHESCQENVEGNEACCWVAGCLLCGAVGCFVMGFCMIRRGITGGKKPHQQDRSYHAVPGVAPVTVSLGYPQIQPSTSAGYWPTSYPPQQNQVVFQGAQPVHSVHPQVLIVENCVNDCAHPPPCHDHDPCHDHFVSPRTRRRMIFAFLLFFPPFWPCLGIFLITRACKGDRHGHFRKGWCFCGFILITLTGLAISGIALMCIFGKSYDDDDYYRSTRWPRY</sequence>
<evidence type="ECO:0000313" key="3">
    <source>
        <dbReference type="Proteomes" id="UP000887575"/>
    </source>
</evidence>
<dbReference type="Proteomes" id="UP000887575">
    <property type="component" value="Unassembled WGS sequence"/>
</dbReference>
<feature type="transmembrane region" description="Helical" evidence="2">
    <location>
        <begin position="328"/>
        <end position="349"/>
    </location>
</feature>
<protein>
    <recommendedName>
        <fullName evidence="5">Transmembrane protein</fullName>
    </recommendedName>
</protein>
<keyword evidence="3" id="KW-1185">Reference proteome</keyword>
<feature type="transmembrane region" description="Helical" evidence="2">
    <location>
        <begin position="288"/>
        <end position="308"/>
    </location>
</feature>
<evidence type="ECO:0000256" key="2">
    <source>
        <dbReference type="SAM" id="Phobius"/>
    </source>
</evidence>
<evidence type="ECO:0008006" key="5">
    <source>
        <dbReference type="Google" id="ProtNLM"/>
    </source>
</evidence>
<dbReference type="WBParaSite" id="MBELARI_LOCUS853">
    <property type="protein sequence ID" value="MBELARI_LOCUS853"/>
    <property type="gene ID" value="MBELARI_LOCUS853"/>
</dbReference>
<evidence type="ECO:0000313" key="4">
    <source>
        <dbReference type="WBParaSite" id="MBELARI_LOCUS853"/>
    </source>
</evidence>
<name>A0AAF3FQZ2_9BILA</name>